<comment type="caution">
    <text evidence="2">The sequence shown here is derived from an EMBL/GenBank/DDBJ whole genome shotgun (WGS) entry which is preliminary data.</text>
</comment>
<proteinExistence type="predicted"/>
<feature type="region of interest" description="Disordered" evidence="1">
    <location>
        <begin position="74"/>
        <end position="108"/>
    </location>
</feature>
<feature type="compositionally biased region" description="Basic and acidic residues" evidence="1">
    <location>
        <begin position="89"/>
        <end position="108"/>
    </location>
</feature>
<dbReference type="EMBL" id="JAHRIQ010098452">
    <property type="protein sequence ID" value="MEQ2253578.1"/>
    <property type="molecule type" value="Genomic_DNA"/>
</dbReference>
<gene>
    <name evidence="2" type="ORF">ILYODFUR_033599</name>
</gene>
<name>A0ABV0V8A8_9TELE</name>
<reference evidence="2 3" key="1">
    <citation type="submission" date="2021-06" db="EMBL/GenBank/DDBJ databases">
        <authorList>
            <person name="Palmer J.M."/>
        </authorList>
    </citation>
    <scope>NUCLEOTIDE SEQUENCE [LARGE SCALE GENOMIC DNA]</scope>
    <source>
        <strain evidence="3">if_2019</strain>
        <tissue evidence="2">Muscle</tissue>
    </source>
</reference>
<organism evidence="2 3">
    <name type="scientific">Ilyodon furcidens</name>
    <name type="common">goldbreast splitfin</name>
    <dbReference type="NCBI Taxonomy" id="33524"/>
    <lineage>
        <taxon>Eukaryota</taxon>
        <taxon>Metazoa</taxon>
        <taxon>Chordata</taxon>
        <taxon>Craniata</taxon>
        <taxon>Vertebrata</taxon>
        <taxon>Euteleostomi</taxon>
        <taxon>Actinopterygii</taxon>
        <taxon>Neopterygii</taxon>
        <taxon>Teleostei</taxon>
        <taxon>Neoteleostei</taxon>
        <taxon>Acanthomorphata</taxon>
        <taxon>Ovalentaria</taxon>
        <taxon>Atherinomorphae</taxon>
        <taxon>Cyprinodontiformes</taxon>
        <taxon>Goodeidae</taxon>
        <taxon>Ilyodon</taxon>
    </lineage>
</organism>
<keyword evidence="3" id="KW-1185">Reference proteome</keyword>
<dbReference type="Proteomes" id="UP001482620">
    <property type="component" value="Unassembled WGS sequence"/>
</dbReference>
<evidence type="ECO:0000313" key="3">
    <source>
        <dbReference type="Proteomes" id="UP001482620"/>
    </source>
</evidence>
<sequence>MTETCLRSTRSNQQFVFHTHRTTFRVHLDLNFDPQSLLGILPPPSGAVHSAELNNVPGRSNEVAGLLQLGSGWSSEPVRGTASHSPHNTIRDDLDHVGLDQSEPFHHL</sequence>
<evidence type="ECO:0000256" key="1">
    <source>
        <dbReference type="SAM" id="MobiDB-lite"/>
    </source>
</evidence>
<accession>A0ABV0V8A8</accession>
<protein>
    <submittedName>
        <fullName evidence="2">Uncharacterized protein</fullName>
    </submittedName>
</protein>
<evidence type="ECO:0000313" key="2">
    <source>
        <dbReference type="EMBL" id="MEQ2253578.1"/>
    </source>
</evidence>